<protein>
    <submittedName>
        <fullName evidence="1">Uncharacterized protein</fullName>
    </submittedName>
</protein>
<sequence length="137" mass="15320">MKVKAEIITLCDYALISQEGKLSVIGVFDEVRVMQIPGGVARAFFVATIKGEPQTNYSFILKAENENDKSEILKPLEIKVKTGYNGKSNILVQLINLIFNKPGEYRFSILSNDEIIGSLVLQTFLVKGNDKFYGKQN</sequence>
<reference evidence="1 2" key="1">
    <citation type="journal article" date="2015" name="Nature">
        <title>rRNA introns, odd ribosomes, and small enigmatic genomes across a large radiation of phyla.</title>
        <authorList>
            <person name="Brown C.T."/>
            <person name="Hug L.A."/>
            <person name="Thomas B.C."/>
            <person name="Sharon I."/>
            <person name="Castelle C.J."/>
            <person name="Singh A."/>
            <person name="Wilkins M.J."/>
            <person name="Williams K.H."/>
            <person name="Banfield J.F."/>
        </authorList>
    </citation>
    <scope>NUCLEOTIDE SEQUENCE [LARGE SCALE GENOMIC DNA]</scope>
</reference>
<comment type="caution">
    <text evidence="1">The sequence shown here is derived from an EMBL/GenBank/DDBJ whole genome shotgun (WGS) entry which is preliminary data.</text>
</comment>
<dbReference type="STRING" id="1618477.UR54_C0025G0012"/>
<organism evidence="1 2">
    <name type="scientific">Candidatus Roizmanbacteria bacterium GW2011_GWA2_34_18</name>
    <dbReference type="NCBI Taxonomy" id="1618477"/>
    <lineage>
        <taxon>Bacteria</taxon>
        <taxon>Candidatus Roizmaniibacteriota</taxon>
    </lineage>
</organism>
<dbReference type="Proteomes" id="UP000034688">
    <property type="component" value="Unassembled WGS sequence"/>
</dbReference>
<evidence type="ECO:0000313" key="2">
    <source>
        <dbReference type="Proteomes" id="UP000034688"/>
    </source>
</evidence>
<dbReference type="EMBL" id="LBPP01000025">
    <property type="protein sequence ID" value="KKP59705.1"/>
    <property type="molecule type" value="Genomic_DNA"/>
</dbReference>
<proteinExistence type="predicted"/>
<evidence type="ECO:0000313" key="1">
    <source>
        <dbReference type="EMBL" id="KKP59705.1"/>
    </source>
</evidence>
<dbReference type="InterPro" id="IPR054221">
    <property type="entry name" value="DUF6941"/>
</dbReference>
<gene>
    <name evidence="1" type="ORF">UR54_C0025G0012</name>
</gene>
<accession>A0A0G0D8U7</accession>
<dbReference type="AlphaFoldDB" id="A0A0G0D8U7"/>
<dbReference type="Pfam" id="PF22091">
    <property type="entry name" value="DUF6941"/>
    <property type="match status" value="1"/>
</dbReference>
<name>A0A0G0D8U7_9BACT</name>